<dbReference type="RefSeq" id="WP_149678195.1">
    <property type="nucleotide sequence ID" value="NZ_DAONMB010000042.1"/>
</dbReference>
<keyword evidence="1" id="KW-0949">S-adenosyl-L-methionine</keyword>
<dbReference type="Pfam" id="PF20257">
    <property type="entry name" value="SAM_HAT_C"/>
    <property type="match status" value="1"/>
</dbReference>
<evidence type="ECO:0000256" key="1">
    <source>
        <dbReference type="ARBA" id="ARBA00022691"/>
    </source>
</evidence>
<dbReference type="OrthoDB" id="9792195at2"/>
<organism evidence="5 6">
    <name type="scientific">Thermoclostridium caenicola</name>
    <dbReference type="NCBI Taxonomy" id="659425"/>
    <lineage>
        <taxon>Bacteria</taxon>
        <taxon>Bacillati</taxon>
        <taxon>Bacillota</taxon>
        <taxon>Clostridia</taxon>
        <taxon>Eubacteriales</taxon>
        <taxon>Oscillospiraceae</taxon>
        <taxon>Thermoclostridium</taxon>
    </lineage>
</organism>
<comment type="similarity">
    <text evidence="2">Belongs to the SAM hydrolase / SAM-dependent halogenase family.</text>
</comment>
<dbReference type="AlphaFoldDB" id="A0A1M6E439"/>
<feature type="domain" description="S-adenosyl-l-methionine hydroxide adenosyltransferase C-terminal" evidence="4">
    <location>
        <begin position="179"/>
        <end position="272"/>
    </location>
</feature>
<evidence type="ECO:0000313" key="6">
    <source>
        <dbReference type="Proteomes" id="UP000324781"/>
    </source>
</evidence>
<dbReference type="Pfam" id="PF01887">
    <property type="entry name" value="SAM_HAT_N"/>
    <property type="match status" value="1"/>
</dbReference>
<reference evidence="5 6" key="1">
    <citation type="submission" date="2016-11" db="EMBL/GenBank/DDBJ databases">
        <authorList>
            <person name="Varghese N."/>
            <person name="Submissions S."/>
        </authorList>
    </citation>
    <scope>NUCLEOTIDE SEQUENCE [LARGE SCALE GENOMIC DNA]</scope>
    <source>
        <strain evidence="5 6">DSM 19027</strain>
    </source>
</reference>
<evidence type="ECO:0000259" key="3">
    <source>
        <dbReference type="Pfam" id="PF01887"/>
    </source>
</evidence>
<evidence type="ECO:0000256" key="2">
    <source>
        <dbReference type="ARBA" id="ARBA00024035"/>
    </source>
</evidence>
<accession>A0A1M6E439</accession>
<dbReference type="InterPro" id="IPR002747">
    <property type="entry name" value="SAM_OH_AdoTrfase"/>
</dbReference>
<dbReference type="PANTHER" id="PTHR35092:SF1">
    <property type="entry name" value="CHLORINASE MJ1651"/>
    <property type="match status" value="1"/>
</dbReference>
<evidence type="ECO:0000313" key="5">
    <source>
        <dbReference type="EMBL" id="SHI80211.1"/>
    </source>
</evidence>
<dbReference type="Gene3D" id="2.40.30.90">
    <property type="entry name" value="Bacterial fluorinating enzyme like"/>
    <property type="match status" value="1"/>
</dbReference>
<evidence type="ECO:0008006" key="7">
    <source>
        <dbReference type="Google" id="ProtNLM"/>
    </source>
</evidence>
<proteinExistence type="inferred from homology"/>
<evidence type="ECO:0000259" key="4">
    <source>
        <dbReference type="Pfam" id="PF20257"/>
    </source>
</evidence>
<dbReference type="EMBL" id="FQZP01000010">
    <property type="protein sequence ID" value="SHI80211.1"/>
    <property type="molecule type" value="Genomic_DNA"/>
</dbReference>
<sequence length="281" mass="31307">MSSLLIFQSDFGIADGAVSAMYGVAYSVCRDLKICDLTHEIPQYNIWEASYRLIQTVNYWPEGSVFVSVVDPGVGSTRRSIAARTINGQYIITPDNGTLTHIKRMLGIREAREIDEETNRLPNSGESYTFHGRDIYAYTGARLAAGIISFEDIGPLVDVDSIVELPVSEPVKEGDTITGTIDILDVRFGSLWTNISRDLFKTLDVPYGGRVEITIMNDTREVYRNIIRYVKSFADVYIGEPLVYVNSLDYIAVAINQGSFSKAYNVSSGTNWKITIKKAQL</sequence>
<gene>
    <name evidence="5" type="ORF">SAMN05444373_101035</name>
</gene>
<dbReference type="SUPFAM" id="SSF101852">
    <property type="entry name" value="Bacterial fluorinating enzyme, C-terminal domain"/>
    <property type="match status" value="1"/>
</dbReference>
<protein>
    <recommendedName>
        <fullName evidence="7">DNA-directed RNA polymerase subunit delta</fullName>
    </recommendedName>
</protein>
<name>A0A1M6E439_9FIRM</name>
<dbReference type="PANTHER" id="PTHR35092">
    <property type="entry name" value="CHLORINASE MJ1651"/>
    <property type="match status" value="1"/>
</dbReference>
<dbReference type="InterPro" id="IPR046470">
    <property type="entry name" value="SAM_HAT_C"/>
</dbReference>
<keyword evidence="6" id="KW-1185">Reference proteome</keyword>
<dbReference type="Proteomes" id="UP000324781">
    <property type="component" value="Unassembled WGS sequence"/>
</dbReference>
<dbReference type="SUPFAM" id="SSF102522">
    <property type="entry name" value="Bacterial fluorinating enzyme, N-terminal domain"/>
    <property type="match status" value="1"/>
</dbReference>
<dbReference type="PIRSF" id="PIRSF006779">
    <property type="entry name" value="UCP006779"/>
    <property type="match status" value="1"/>
</dbReference>
<dbReference type="InterPro" id="IPR023227">
    <property type="entry name" value="SAM_OH_AdoTrfase_C_sf"/>
</dbReference>
<dbReference type="Gene3D" id="3.40.50.10790">
    <property type="entry name" value="S-adenosyl-l-methionine hydroxide adenosyltransferase, N-terminal"/>
    <property type="match status" value="1"/>
</dbReference>
<dbReference type="InterPro" id="IPR023228">
    <property type="entry name" value="SAM_OH_AdoTrfase_N_sf"/>
</dbReference>
<feature type="domain" description="S-adenosyl-l-methionine hydroxide adenosyltransferase N-terminal" evidence="3">
    <location>
        <begin position="6"/>
        <end position="154"/>
    </location>
</feature>
<dbReference type="InterPro" id="IPR046469">
    <property type="entry name" value="SAM_HAT_N"/>
</dbReference>